<evidence type="ECO:0000313" key="8">
    <source>
        <dbReference type="EMBL" id="PVV05150.1"/>
    </source>
</evidence>
<dbReference type="InterPro" id="IPR014001">
    <property type="entry name" value="Helicase_ATP-bd"/>
</dbReference>
<evidence type="ECO:0000259" key="7">
    <source>
        <dbReference type="PROSITE" id="PS51194"/>
    </source>
</evidence>
<dbReference type="OrthoDB" id="10256233at2759"/>
<dbReference type="InterPro" id="IPR027417">
    <property type="entry name" value="P-loop_NTPase"/>
</dbReference>
<dbReference type="InterPro" id="IPR001650">
    <property type="entry name" value="Helicase_C-like"/>
</dbReference>
<organism evidence="8 9">
    <name type="scientific">Smittium megazygosporum</name>
    <dbReference type="NCBI Taxonomy" id="133381"/>
    <lineage>
        <taxon>Eukaryota</taxon>
        <taxon>Fungi</taxon>
        <taxon>Fungi incertae sedis</taxon>
        <taxon>Zoopagomycota</taxon>
        <taxon>Kickxellomycotina</taxon>
        <taxon>Harpellomycetes</taxon>
        <taxon>Harpellales</taxon>
        <taxon>Legeriomycetaceae</taxon>
        <taxon>Smittium</taxon>
    </lineage>
</organism>
<evidence type="ECO:0000256" key="3">
    <source>
        <dbReference type="ARBA" id="ARBA00022806"/>
    </source>
</evidence>
<feature type="region of interest" description="Disordered" evidence="5">
    <location>
        <begin position="52"/>
        <end position="136"/>
    </location>
</feature>
<feature type="domain" description="Helicase C-terminal" evidence="7">
    <location>
        <begin position="587"/>
        <end position="743"/>
    </location>
</feature>
<dbReference type="Pfam" id="PF00271">
    <property type="entry name" value="Helicase_C"/>
    <property type="match status" value="1"/>
</dbReference>
<dbReference type="EMBL" id="MBFS01000033">
    <property type="protein sequence ID" value="PVV05150.1"/>
    <property type="molecule type" value="Genomic_DNA"/>
</dbReference>
<keyword evidence="2" id="KW-0378">Hydrolase</keyword>
<evidence type="ECO:0000256" key="2">
    <source>
        <dbReference type="ARBA" id="ARBA00022801"/>
    </source>
</evidence>
<accession>A0A2T9ZKS1</accession>
<dbReference type="Gene3D" id="3.40.50.300">
    <property type="entry name" value="P-loop containing nucleotide triphosphate hydrolases"/>
    <property type="match status" value="2"/>
</dbReference>
<dbReference type="SUPFAM" id="SSF52540">
    <property type="entry name" value="P-loop containing nucleoside triphosphate hydrolases"/>
    <property type="match status" value="2"/>
</dbReference>
<gene>
    <name evidence="8" type="ORF">BB560_000332</name>
</gene>
<feature type="region of interest" description="Disordered" evidence="5">
    <location>
        <begin position="552"/>
        <end position="587"/>
    </location>
</feature>
<reference evidence="8 9" key="1">
    <citation type="journal article" date="2018" name="MBio">
        <title>Comparative Genomics Reveals the Core Gene Toolbox for the Fungus-Insect Symbiosis.</title>
        <authorList>
            <person name="Wang Y."/>
            <person name="Stata M."/>
            <person name="Wang W."/>
            <person name="Stajich J.E."/>
            <person name="White M.M."/>
            <person name="Moncalvo J.M."/>
        </authorList>
    </citation>
    <scope>NUCLEOTIDE SEQUENCE [LARGE SCALE GENOMIC DNA]</scope>
    <source>
        <strain evidence="8 9">SC-DP-2</strain>
    </source>
</reference>
<dbReference type="GO" id="GO:0004386">
    <property type="term" value="F:helicase activity"/>
    <property type="evidence" value="ECO:0007669"/>
    <property type="project" value="UniProtKB-KW"/>
</dbReference>
<evidence type="ECO:0000256" key="4">
    <source>
        <dbReference type="ARBA" id="ARBA00022840"/>
    </source>
</evidence>
<dbReference type="Pfam" id="PF00270">
    <property type="entry name" value="DEAD"/>
    <property type="match status" value="1"/>
</dbReference>
<feature type="domain" description="Helicase ATP-binding" evidence="6">
    <location>
        <begin position="255"/>
        <end position="473"/>
    </location>
</feature>
<dbReference type="SMART" id="SM00487">
    <property type="entry name" value="DEXDc"/>
    <property type="match status" value="1"/>
</dbReference>
<feature type="compositionally biased region" description="Polar residues" evidence="5">
    <location>
        <begin position="88"/>
        <end position="98"/>
    </location>
</feature>
<evidence type="ECO:0000313" key="9">
    <source>
        <dbReference type="Proteomes" id="UP000245609"/>
    </source>
</evidence>
<feature type="region of interest" description="Disordered" evidence="5">
    <location>
        <begin position="297"/>
        <end position="320"/>
    </location>
</feature>
<protein>
    <recommendedName>
        <fullName evidence="10">RNA helicase</fullName>
    </recommendedName>
</protein>
<dbReference type="PANTHER" id="PTHR47960">
    <property type="entry name" value="DEAD-BOX ATP-DEPENDENT RNA HELICASE 50"/>
    <property type="match status" value="1"/>
</dbReference>
<sequence>MFSLSSRFPKLYRGSNLHLSNTRYPKALCSLNQVSGGFTLKSTDKLRNQFSTSTIAHSSSRSRKPRNFKTPDTKKYASKSPLPLKGVKSTNNIQSQMLNRNSNSSSYPKNSKNTTTKVAKSGADSKLSRKDSRNKTKQIKLPGVSFIPSRFQLVTVKNESNTEHLPIVKKTKNGKIIGSLNAKEISNLLKTSTFENLGLDSNILQAGKSFITQRIKNMKNTFSFPSSSEQTPENLKPTPIQTLAVPEILALDNPDLAQDSSNVLFLASETGSGKTLAYLLPLIQLLKREEIKLTARTENTSDAENENTSTEADSSDINSGKLQLPSLSPRAVIIVPTHDLAAQIVQVSKYLCHIIKFSVLHVESISKVRKKISSSENPIIDIAIGTPLSLERAFSENELLSLENSRYFVIDEADTIMDDKTHLDTTMKILRSVQNEDDLSSKKVQENIIFVSATLPKSIYKSIQDIYPDITFVSTPNLHLVNPKIKVNNINVSHDFQGSKINALTQVLKENPKDKKTLVFCNTVDACIELYAKLLLFNYPVLLLTGRLKGSSNISEGKRKGSRGFGSKYNKQDNDDQDDQDDQDDDTTEQKYYFHGKSHQNIITSIDEIDPLALRKFAFKTFSSDLPIPKVKIDRLKLSQSLKIDHKFSKGAFQEDLLKPSDFDFQGTKILISTDLGSRGLDTTFVDHVIMYDYPTTAINYLHRCGRTGRVATKGKVTTLIGSRDFRNVKRVEVLLKSNSKAR</sequence>
<dbReference type="GO" id="GO:0003676">
    <property type="term" value="F:nucleic acid binding"/>
    <property type="evidence" value="ECO:0007669"/>
    <property type="project" value="InterPro"/>
</dbReference>
<evidence type="ECO:0000259" key="6">
    <source>
        <dbReference type="PROSITE" id="PS51192"/>
    </source>
</evidence>
<feature type="compositionally biased region" description="Low complexity" evidence="5">
    <location>
        <begin position="99"/>
        <end position="117"/>
    </location>
</feature>
<dbReference type="GO" id="GO:0005524">
    <property type="term" value="F:ATP binding"/>
    <property type="evidence" value="ECO:0007669"/>
    <property type="project" value="UniProtKB-KW"/>
</dbReference>
<keyword evidence="1" id="KW-0547">Nucleotide-binding</keyword>
<feature type="compositionally biased region" description="Acidic residues" evidence="5">
    <location>
        <begin position="575"/>
        <end position="587"/>
    </location>
</feature>
<proteinExistence type="predicted"/>
<evidence type="ECO:0000256" key="1">
    <source>
        <dbReference type="ARBA" id="ARBA00022741"/>
    </source>
</evidence>
<name>A0A2T9ZKS1_9FUNG</name>
<dbReference type="PROSITE" id="PS51194">
    <property type="entry name" value="HELICASE_CTER"/>
    <property type="match status" value="1"/>
</dbReference>
<dbReference type="Proteomes" id="UP000245609">
    <property type="component" value="Unassembled WGS sequence"/>
</dbReference>
<dbReference type="STRING" id="133381.A0A2T9ZKS1"/>
<dbReference type="AlphaFoldDB" id="A0A2T9ZKS1"/>
<keyword evidence="9" id="KW-1185">Reference proteome</keyword>
<dbReference type="InterPro" id="IPR011545">
    <property type="entry name" value="DEAD/DEAH_box_helicase_dom"/>
</dbReference>
<comment type="caution">
    <text evidence="8">The sequence shown here is derived from an EMBL/GenBank/DDBJ whole genome shotgun (WGS) entry which is preliminary data.</text>
</comment>
<keyword evidence="3" id="KW-0347">Helicase</keyword>
<dbReference type="PROSITE" id="PS51192">
    <property type="entry name" value="HELICASE_ATP_BIND_1"/>
    <property type="match status" value="1"/>
</dbReference>
<evidence type="ECO:0008006" key="10">
    <source>
        <dbReference type="Google" id="ProtNLM"/>
    </source>
</evidence>
<dbReference type="SMART" id="SM00490">
    <property type="entry name" value="HELICc"/>
    <property type="match status" value="1"/>
</dbReference>
<keyword evidence="4" id="KW-0067">ATP-binding</keyword>
<dbReference type="GO" id="GO:0016787">
    <property type="term" value="F:hydrolase activity"/>
    <property type="evidence" value="ECO:0007669"/>
    <property type="project" value="UniProtKB-KW"/>
</dbReference>
<evidence type="ECO:0000256" key="5">
    <source>
        <dbReference type="SAM" id="MobiDB-lite"/>
    </source>
</evidence>